<dbReference type="GO" id="GO:0004190">
    <property type="term" value="F:aspartic-type endopeptidase activity"/>
    <property type="evidence" value="ECO:0007669"/>
    <property type="project" value="UniProtKB-KW"/>
</dbReference>
<dbReference type="EMBL" id="KQ484127">
    <property type="protein sequence ID" value="KYP37214.1"/>
    <property type="molecule type" value="Genomic_DNA"/>
</dbReference>
<organism evidence="5 6">
    <name type="scientific">Cajanus cajan</name>
    <name type="common">Pigeon pea</name>
    <name type="synonym">Cajanus indicus</name>
    <dbReference type="NCBI Taxonomy" id="3821"/>
    <lineage>
        <taxon>Eukaryota</taxon>
        <taxon>Viridiplantae</taxon>
        <taxon>Streptophyta</taxon>
        <taxon>Embryophyta</taxon>
        <taxon>Tracheophyta</taxon>
        <taxon>Spermatophyta</taxon>
        <taxon>Magnoliopsida</taxon>
        <taxon>eudicotyledons</taxon>
        <taxon>Gunneridae</taxon>
        <taxon>Pentapetalae</taxon>
        <taxon>rosids</taxon>
        <taxon>fabids</taxon>
        <taxon>Fabales</taxon>
        <taxon>Fabaceae</taxon>
        <taxon>Papilionoideae</taxon>
        <taxon>50 kb inversion clade</taxon>
        <taxon>NPAAA clade</taxon>
        <taxon>indigoferoid/millettioid clade</taxon>
        <taxon>Phaseoleae</taxon>
        <taxon>Cajanus</taxon>
    </lineage>
</organism>
<evidence type="ECO:0000259" key="4">
    <source>
        <dbReference type="Pfam" id="PF22936"/>
    </source>
</evidence>
<dbReference type="Pfam" id="PF22936">
    <property type="entry name" value="Pol_BBD"/>
    <property type="match status" value="1"/>
</dbReference>
<feature type="region of interest" description="Disordered" evidence="2">
    <location>
        <begin position="43"/>
        <end position="77"/>
    </location>
</feature>
<keyword evidence="6" id="KW-1185">Reference proteome</keyword>
<dbReference type="PANTHER" id="PTHR11439">
    <property type="entry name" value="GAG-POL-RELATED RETROTRANSPOSON"/>
    <property type="match status" value="1"/>
</dbReference>
<accession>A0A151R3P5</accession>
<dbReference type="SUPFAM" id="SSF56672">
    <property type="entry name" value="DNA/RNA polymerases"/>
    <property type="match status" value="1"/>
</dbReference>
<name>A0A151R3P5_CAJCA</name>
<reference evidence="5" key="1">
    <citation type="journal article" date="2012" name="Nat. Biotechnol.">
        <title>Draft genome sequence of pigeonpea (Cajanus cajan), an orphan legume crop of resource-poor farmers.</title>
        <authorList>
            <person name="Varshney R.K."/>
            <person name="Chen W."/>
            <person name="Li Y."/>
            <person name="Bharti A.K."/>
            <person name="Saxena R.K."/>
            <person name="Schlueter J.A."/>
            <person name="Donoghue M.T."/>
            <person name="Azam S."/>
            <person name="Fan G."/>
            <person name="Whaley A.M."/>
            <person name="Farmer A.D."/>
            <person name="Sheridan J."/>
            <person name="Iwata A."/>
            <person name="Tuteja R."/>
            <person name="Penmetsa R.V."/>
            <person name="Wu W."/>
            <person name="Upadhyaya H.D."/>
            <person name="Yang S.P."/>
            <person name="Shah T."/>
            <person name="Saxena K.B."/>
            <person name="Michael T."/>
            <person name="McCombie W.R."/>
            <person name="Yang B."/>
            <person name="Zhang G."/>
            <person name="Yang H."/>
            <person name="Wang J."/>
            <person name="Spillane C."/>
            <person name="Cook D.R."/>
            <person name="May G.D."/>
            <person name="Xu X."/>
            <person name="Jackson S.A."/>
        </authorList>
    </citation>
    <scope>NUCLEOTIDE SEQUENCE [LARGE SCALE GENOMIC DNA]</scope>
</reference>
<dbReference type="InterPro" id="IPR043502">
    <property type="entry name" value="DNA/RNA_pol_sf"/>
</dbReference>
<keyword evidence="1" id="KW-0645">Protease</keyword>
<evidence type="ECO:0000259" key="3">
    <source>
        <dbReference type="Pfam" id="PF07727"/>
    </source>
</evidence>
<evidence type="ECO:0000256" key="2">
    <source>
        <dbReference type="SAM" id="MobiDB-lite"/>
    </source>
</evidence>
<keyword evidence="1" id="KW-0378">Hydrolase</keyword>
<dbReference type="AlphaFoldDB" id="A0A151R3P5"/>
<keyword evidence="1" id="KW-0064">Aspartyl protease</keyword>
<dbReference type="Proteomes" id="UP000075243">
    <property type="component" value="Unassembled WGS sequence"/>
</dbReference>
<proteinExistence type="predicted"/>
<dbReference type="CDD" id="cd09272">
    <property type="entry name" value="RNase_HI_RT_Ty1"/>
    <property type="match status" value="1"/>
</dbReference>
<evidence type="ECO:0000313" key="6">
    <source>
        <dbReference type="Proteomes" id="UP000075243"/>
    </source>
</evidence>
<dbReference type="Pfam" id="PF07727">
    <property type="entry name" value="RVT_2"/>
    <property type="match status" value="1"/>
</dbReference>
<evidence type="ECO:0000256" key="1">
    <source>
        <dbReference type="ARBA" id="ARBA00022750"/>
    </source>
</evidence>
<protein>
    <submittedName>
        <fullName evidence="5">Copia protein</fullName>
    </submittedName>
</protein>
<dbReference type="InterPro" id="IPR013103">
    <property type="entry name" value="RVT_2"/>
</dbReference>
<dbReference type="InterPro" id="IPR054722">
    <property type="entry name" value="PolX-like_BBD"/>
</dbReference>
<evidence type="ECO:0000313" key="5">
    <source>
        <dbReference type="EMBL" id="KYP37214.1"/>
    </source>
</evidence>
<feature type="domain" description="Reverse transcriptase Ty1/copia-type" evidence="3">
    <location>
        <begin position="367"/>
        <end position="443"/>
    </location>
</feature>
<feature type="domain" description="Retrovirus-related Pol polyprotein from transposon TNT 1-94-like beta-barrel" evidence="4">
    <location>
        <begin position="157"/>
        <end position="203"/>
    </location>
</feature>
<dbReference type="Gramene" id="C.cajan_41540.t">
    <property type="protein sequence ID" value="C.cajan_41540.t"/>
    <property type="gene ID" value="C.cajan_41540"/>
</dbReference>
<feature type="non-terminal residue" evidence="5">
    <location>
        <position position="1"/>
    </location>
</feature>
<gene>
    <name evidence="5" type="ORF">KK1_041604</name>
</gene>
<sequence length="740" mass="83545">FLKGLDECFSVVHSQILLMDPLPAINYIFSMVVQQERQLASSSPTEPNAFVNAANHSFSGKGRGSSPSSAVKGASNKKCSYCHRPGHTIDMCWGKHGYPPGHPRYPGRPKANSLVQPNRVNLIHTPNAQQNFESSGISFVFCTNTHHASYTTHNVPWIIDSGATDHVASSLNWFSNYSNIKPIQISLPDKSIIIAHISGTIIFSPEFIIHNFLFDKRTLGMIGLANLQQGLYHLQVNREAKVLSPNKPSINESATNAISNSNLWHYRLGHLLGNRLNVIYTWIALLKSKSEVKIYVQNFISLIENQFDSKIKCIRTDNGPKFFLKDFRHYVMNLTSEIEPRSYQEAILKPCWKEAVKNEIEALKLKKTWEIVETPKHVKPIGCRWVYKIKKKPDGSVERYKARLVAKGFSQVEGIDFFETFSPVVKMATIRVILALASINNWIQFSKDLGELKYFLGLEVSKSDDGIFVSQRKYRLELLSNSGLLGCKPSSTPMDSSLRLKKANSSELLDDPLSYRRLIGRLIYLTMTRSDIVFATQQLSQFMANPAKSHLGATKRVLKYLKGCPNKGLYFKRNSPIHLIRFSDADWATCVSTRRSVTGYCFFIGNSLISWKTKNQNTVSRSSSEAEYRALATSTYELQWLTYLLTNLKIQCSKSTTLYCDNQSALHIATNPFFHERTKHLEIDCHLVREKAQAGLMKLLPVPSSRQLADIFTKALPPRLFHANLSKLEMVDTPLLLAGG</sequence>
<dbReference type="PANTHER" id="PTHR11439:SF498">
    <property type="entry name" value="DNAK FAMILY PROTEIN"/>
    <property type="match status" value="1"/>
</dbReference>